<dbReference type="PANTHER" id="PTHR45749">
    <property type="match status" value="1"/>
</dbReference>
<reference evidence="1 2" key="1">
    <citation type="journal article" date="2023" name="BMC Biol.">
        <title>The compact genome of the sponge Oopsacas minuta (Hexactinellida) is lacking key metazoan core genes.</title>
        <authorList>
            <person name="Santini S."/>
            <person name="Schenkelaars Q."/>
            <person name="Jourda C."/>
            <person name="Duchesne M."/>
            <person name="Belahbib H."/>
            <person name="Rocher C."/>
            <person name="Selva M."/>
            <person name="Riesgo A."/>
            <person name="Vervoort M."/>
            <person name="Leys S.P."/>
            <person name="Kodjabachian L."/>
            <person name="Le Bivic A."/>
            <person name="Borchiellini C."/>
            <person name="Claverie J.M."/>
            <person name="Renard E."/>
        </authorList>
    </citation>
    <scope>NUCLEOTIDE SEQUENCE [LARGE SCALE GENOMIC DNA]</scope>
    <source>
        <strain evidence="1">SPO-2</strain>
    </source>
</reference>
<dbReference type="AlphaFoldDB" id="A0AAV7K370"/>
<protein>
    <submittedName>
        <fullName evidence="1">Zinc finger MYM-type protein 1-like</fullName>
    </submittedName>
</protein>
<accession>A0AAV7K370</accession>
<comment type="caution">
    <text evidence="1">The sequence shown here is derived from an EMBL/GenBank/DDBJ whole genome shotgun (WGS) entry which is preliminary data.</text>
</comment>
<evidence type="ECO:0000313" key="1">
    <source>
        <dbReference type="EMBL" id="KAI6655638.1"/>
    </source>
</evidence>
<name>A0AAV7K370_9METZ</name>
<dbReference type="InterPro" id="IPR012337">
    <property type="entry name" value="RNaseH-like_sf"/>
</dbReference>
<dbReference type="EMBL" id="JAKMXF010000183">
    <property type="protein sequence ID" value="KAI6655638.1"/>
    <property type="molecule type" value="Genomic_DNA"/>
</dbReference>
<sequence>MVLKEALVSLNLPFGNFRGQGYDGAANMSGCEHGLQAKVREENPRALWMYCFGHDLNLVVQDSMKDRDMENAIQKMHSVITFIKASPKRYEVFKKMAAQEGHYDRHEIRPLCPTRWVMRLASVDSMLLHYTTVLMQLETALDDRELKPDKRAETQAFVRSLEEFNTYFCIRTFQKLLLITNPIHVMCQAKRVTVGNVRSWVQSLIATLSGIGADEVGAAFFYQEVKAAAHKLWIDEPKLPGVPRARRGDAADVDDADEISNRIEELYVKIFIKIRYYELCNSKQVSIKLQHCFCKVFSSAATSLILRYSRQDLRMTELLRHSIEDPDMAEAELTELITFYDGDLPSMEQFKWERQAWYGRCDEQVIEKTWEGLRKVLSSEHGMRGMLKGMHTTLVLYLVLPATTCEAERSFSMLRWLLTYIRSMQGQEKLSGLAILN</sequence>
<keyword evidence="2" id="KW-1185">Reference proteome</keyword>
<dbReference type="Proteomes" id="UP001165289">
    <property type="component" value="Unassembled WGS sequence"/>
</dbReference>
<proteinExistence type="predicted"/>
<gene>
    <name evidence="1" type="ORF">LOD99_11385</name>
</gene>
<organism evidence="1 2">
    <name type="scientific">Oopsacas minuta</name>
    <dbReference type="NCBI Taxonomy" id="111878"/>
    <lineage>
        <taxon>Eukaryota</taxon>
        <taxon>Metazoa</taxon>
        <taxon>Porifera</taxon>
        <taxon>Hexactinellida</taxon>
        <taxon>Hexasterophora</taxon>
        <taxon>Lyssacinosida</taxon>
        <taxon>Leucopsacidae</taxon>
        <taxon>Oopsacas</taxon>
    </lineage>
</organism>
<evidence type="ECO:0000313" key="2">
    <source>
        <dbReference type="Proteomes" id="UP001165289"/>
    </source>
</evidence>
<dbReference type="PANTHER" id="PTHR45749:SF14">
    <property type="entry name" value="TTF-TYPE DOMAIN-CONTAINING PROTEIN"/>
    <property type="match status" value="1"/>
</dbReference>
<dbReference type="SUPFAM" id="SSF53098">
    <property type="entry name" value="Ribonuclease H-like"/>
    <property type="match status" value="1"/>
</dbReference>